<protein>
    <recommendedName>
        <fullName evidence="3">Reverse transcriptase Ty1/copia-type domain-containing protein</fullName>
    </recommendedName>
</protein>
<feature type="compositionally biased region" description="Polar residues" evidence="2">
    <location>
        <begin position="907"/>
        <end position="916"/>
    </location>
</feature>
<dbReference type="PANTHER" id="PTHR11439">
    <property type="entry name" value="GAG-POL-RELATED RETROTRANSPOSON"/>
    <property type="match status" value="1"/>
</dbReference>
<comment type="caution">
    <text evidence="4">The sequence shown here is derived from an EMBL/GenBank/DDBJ whole genome shotgun (WGS) entry which is preliminary data.</text>
</comment>
<dbReference type="CDD" id="cd09272">
    <property type="entry name" value="RNase_HI_RT_Ty1"/>
    <property type="match status" value="1"/>
</dbReference>
<name>A0A6L2J9J0_TANCI</name>
<feature type="region of interest" description="Disordered" evidence="2">
    <location>
        <begin position="454"/>
        <end position="483"/>
    </location>
</feature>
<feature type="compositionally biased region" description="Polar residues" evidence="2">
    <location>
        <begin position="473"/>
        <end position="483"/>
    </location>
</feature>
<evidence type="ECO:0000259" key="3">
    <source>
        <dbReference type="Pfam" id="PF07727"/>
    </source>
</evidence>
<dbReference type="InterPro" id="IPR043502">
    <property type="entry name" value="DNA/RNA_pol_sf"/>
</dbReference>
<evidence type="ECO:0000313" key="4">
    <source>
        <dbReference type="EMBL" id="GEU33658.1"/>
    </source>
</evidence>
<dbReference type="InterPro" id="IPR013103">
    <property type="entry name" value="RVT_2"/>
</dbReference>
<proteinExistence type="predicted"/>
<evidence type="ECO:0000256" key="2">
    <source>
        <dbReference type="SAM" id="MobiDB-lite"/>
    </source>
</evidence>
<dbReference type="EMBL" id="BKCJ010000488">
    <property type="protein sequence ID" value="GEU33658.1"/>
    <property type="molecule type" value="Genomic_DNA"/>
</dbReference>
<dbReference type="SUPFAM" id="SSF56672">
    <property type="entry name" value="DNA/RNA polymerases"/>
    <property type="match status" value="1"/>
</dbReference>
<organism evidence="4">
    <name type="scientific">Tanacetum cinerariifolium</name>
    <name type="common">Dalmatian daisy</name>
    <name type="synonym">Chrysanthemum cinerariifolium</name>
    <dbReference type="NCBI Taxonomy" id="118510"/>
    <lineage>
        <taxon>Eukaryota</taxon>
        <taxon>Viridiplantae</taxon>
        <taxon>Streptophyta</taxon>
        <taxon>Embryophyta</taxon>
        <taxon>Tracheophyta</taxon>
        <taxon>Spermatophyta</taxon>
        <taxon>Magnoliopsida</taxon>
        <taxon>eudicotyledons</taxon>
        <taxon>Gunneridae</taxon>
        <taxon>Pentapetalae</taxon>
        <taxon>asterids</taxon>
        <taxon>campanulids</taxon>
        <taxon>Asterales</taxon>
        <taxon>Asteraceae</taxon>
        <taxon>Asteroideae</taxon>
        <taxon>Anthemideae</taxon>
        <taxon>Anthemidinae</taxon>
        <taxon>Tanacetum</taxon>
    </lineage>
</organism>
<evidence type="ECO:0000256" key="1">
    <source>
        <dbReference type="SAM" id="Coils"/>
    </source>
</evidence>
<dbReference type="Pfam" id="PF07727">
    <property type="entry name" value="RVT_2"/>
    <property type="match status" value="1"/>
</dbReference>
<feature type="coiled-coil region" evidence="1">
    <location>
        <begin position="702"/>
        <end position="736"/>
    </location>
</feature>
<gene>
    <name evidence="4" type="ORF">Tci_005636</name>
</gene>
<sequence length="1618" mass="184934">MILKFVEDGPLLWLTVEKKGVTRPNKYFELSATEAIQADCDVKATNIILQGLPPEVYTLTSQYGSPYHSSHYASQVQSSTPLSITYPSNYFQSSVNYNVYNPSSLTPQVEYAPSVHQQSEFSQPDTGLVVLVFQKGDDPIDSINHMMSFLSAVVTSRVTNQPIQGRKNSLTAGISRQYTSGPSGTNSGKQRVIVCYNCKGECYMLKQYTKPKRKRDEAWFKDKVLLVQNQANGQVLYEEELEFLADPRIAETQSTQYVVTNNATYQADDLDAYDSDCDEINSAKIALMANLSHYGSDNLAEVHNQDNVTNNVINQDVQAISTSEQSNIMNHFPAQQDDLILSVIEQLKTQVVNFTKINQDKKNVNEILTAELERYKDQVRILKEQNNVDKASKSCAESLEIDNLKHTLSEHLKEKESLEQMLEPKLYDGSVFQKTDAIVILDSEETLMLENESRSKMLQKQKDSMMSEKKVNTKPNSEESNLSKSTNIVKVPKELPKVSMVNSSLKKFKFHLASFDMVVKERTTATAITEGTWGFEHTKACFRDEIIPFVKALKELFNSFDQFLIDEMTEVQNVFNQMEQAVEQHCVEKNKFQDKMKDVLKEIERLLEQAISTDIVNIAVNANVNCACKTVNECEHCVTIETELQRDFMKKEYYDKLLKQYTTLEKHCLSLEVDTQLKQEIFPINNSFSQQSALTFDQLFEINDLKAQSQEKDTIIMKLKERIKSLSGNVKEEKIKRELDEFETINIELDHRVTKLVAENEHLKQTYKQLYDSIKSSRFRSKEQCDALINQVNIKSAKNSDLNASLQEKVLVITALKDTLSKLKGKAVVNDLVTLHPINLELLKIDVAPLAPKLRNNRTAHNDYLKHTQEETATLREIVKNERLLNPLNTSLDYVCKYTKRVNLLTSASGSQPQGNTKKDRIQQTQSRAKKNKLEDHPRIVRPSLHNKKSVVNTKAISFVPNSKLNVNSDLKCAMCNGCLFSDNHDSCVLEFINSVNARVKSKSAKKPVNRKFRNPQEKCTVKFGNDHVAKIISYGDYKIGNVTIIRVYFMEGLGHNLFFMGQFCDSDIEVAFRQHTCFIRNLDGVDLLTGSRGNNLYTLSLKDMMASSPICLLSKASKTKTISVLHVQWAKLYLLHMDLCGPMRVESVNGKKSRSVEDIHDIEVAHMRNDPLFGVPILEVTYAQSSSTVSPHTMVQPGHQIPQHNSKWTKDHPLDNIIVEPKTYKDALTQSCWIEAMQEELNEFERLEVWELVPRSDKVMVITLKWIYKVKLDELGGILKNKARLVARVTVKKRELTLKSLLLHLEEVYVSQPDRFVDQDNPNHVYKLKKALYGLKQAQRAWYDMLSSFLISQDFSKGLVDPTLFIRRNGNDLLLVQIYVNDIIFVSSTPELCDLFAKLISSKFKMLMMGKISFFLGLKISQSPRGIFINQSKYALESLKKYDFESYDPVDTPMVEKSKLDEDKEGKDVDLSYYCGDRLISWSSKRKKSDVISSTKAEYIALSGCCAQILWMRYQLTDYGLGFNKILMYCDNKSAIALCCNNVQHSRSKHIDIRYHFIKEQVENGVIELYFVNTEYQLADLFTKALVRDRIEFLINKLGMRSFTSETLKQLTDEVDE</sequence>
<dbReference type="PANTHER" id="PTHR11439:SF495">
    <property type="entry name" value="REVERSE TRANSCRIPTASE, RNA-DEPENDENT DNA POLYMERASE-RELATED"/>
    <property type="match status" value="1"/>
</dbReference>
<accession>A0A6L2J9J0</accession>
<feature type="coiled-coil region" evidence="1">
    <location>
        <begin position="358"/>
        <end position="421"/>
    </location>
</feature>
<feature type="region of interest" description="Disordered" evidence="2">
    <location>
        <begin position="907"/>
        <end position="938"/>
    </location>
</feature>
<reference evidence="4" key="1">
    <citation type="journal article" date="2019" name="Sci. Rep.">
        <title>Draft genome of Tanacetum cinerariifolium, the natural source of mosquito coil.</title>
        <authorList>
            <person name="Yamashiro T."/>
            <person name="Shiraishi A."/>
            <person name="Satake H."/>
            <person name="Nakayama K."/>
        </authorList>
    </citation>
    <scope>NUCLEOTIDE SEQUENCE</scope>
</reference>
<feature type="compositionally biased region" description="Basic and acidic residues" evidence="2">
    <location>
        <begin position="454"/>
        <end position="471"/>
    </location>
</feature>
<keyword evidence="1" id="KW-0175">Coiled coil</keyword>
<feature type="domain" description="Reverse transcriptase Ty1/copia-type" evidence="3">
    <location>
        <begin position="1307"/>
        <end position="1456"/>
    </location>
</feature>